<keyword evidence="2" id="KW-1185">Reference proteome</keyword>
<gene>
    <name evidence="1" type="ORF">PoB_004205800</name>
</gene>
<dbReference type="AlphaFoldDB" id="A0AAV4B9S1"/>
<evidence type="ECO:0000313" key="1">
    <source>
        <dbReference type="EMBL" id="GFO15553.1"/>
    </source>
</evidence>
<proteinExistence type="predicted"/>
<name>A0AAV4B9S1_9GAST</name>
<sequence>MEWAHEWSTALSSPTVHSILSDVMSLMSRLSRRQKLCSLNSSSPVHNKVISSFRAPVRPGAPVAGPEPADLRADSLATVLPTRS</sequence>
<evidence type="ECO:0000313" key="2">
    <source>
        <dbReference type="Proteomes" id="UP000735302"/>
    </source>
</evidence>
<dbReference type="EMBL" id="BLXT01004610">
    <property type="protein sequence ID" value="GFO15553.1"/>
    <property type="molecule type" value="Genomic_DNA"/>
</dbReference>
<accession>A0AAV4B9S1</accession>
<reference evidence="1 2" key="1">
    <citation type="journal article" date="2021" name="Elife">
        <title>Chloroplast acquisition without the gene transfer in kleptoplastic sea slugs, Plakobranchus ocellatus.</title>
        <authorList>
            <person name="Maeda T."/>
            <person name="Takahashi S."/>
            <person name="Yoshida T."/>
            <person name="Shimamura S."/>
            <person name="Takaki Y."/>
            <person name="Nagai Y."/>
            <person name="Toyoda A."/>
            <person name="Suzuki Y."/>
            <person name="Arimoto A."/>
            <person name="Ishii H."/>
            <person name="Satoh N."/>
            <person name="Nishiyama T."/>
            <person name="Hasebe M."/>
            <person name="Maruyama T."/>
            <person name="Minagawa J."/>
            <person name="Obokata J."/>
            <person name="Shigenobu S."/>
        </authorList>
    </citation>
    <scope>NUCLEOTIDE SEQUENCE [LARGE SCALE GENOMIC DNA]</scope>
</reference>
<comment type="caution">
    <text evidence="1">The sequence shown here is derived from an EMBL/GenBank/DDBJ whole genome shotgun (WGS) entry which is preliminary data.</text>
</comment>
<dbReference type="Proteomes" id="UP000735302">
    <property type="component" value="Unassembled WGS sequence"/>
</dbReference>
<protein>
    <submittedName>
        <fullName evidence="1">Uncharacterized protein</fullName>
    </submittedName>
</protein>
<organism evidence="1 2">
    <name type="scientific">Plakobranchus ocellatus</name>
    <dbReference type="NCBI Taxonomy" id="259542"/>
    <lineage>
        <taxon>Eukaryota</taxon>
        <taxon>Metazoa</taxon>
        <taxon>Spiralia</taxon>
        <taxon>Lophotrochozoa</taxon>
        <taxon>Mollusca</taxon>
        <taxon>Gastropoda</taxon>
        <taxon>Heterobranchia</taxon>
        <taxon>Euthyneura</taxon>
        <taxon>Panpulmonata</taxon>
        <taxon>Sacoglossa</taxon>
        <taxon>Placobranchoidea</taxon>
        <taxon>Plakobranchidae</taxon>
        <taxon>Plakobranchus</taxon>
    </lineage>
</organism>